<evidence type="ECO:0000313" key="1">
    <source>
        <dbReference type="EMBL" id="UBF22596.1"/>
    </source>
</evidence>
<reference evidence="1" key="1">
    <citation type="submission" date="2021-05" db="EMBL/GenBank/DDBJ databases">
        <title>Diversity, taxonomy and evolution of archaeal viruses of the class Caudoviricetes.</title>
        <authorList>
            <person name="Liu Y."/>
            <person name="Demina T.A."/>
            <person name="Roux S."/>
            <person name="Aiewsakun P."/>
            <person name="Kazlauskas D."/>
            <person name="Simmonds P."/>
            <person name="Prangishvili D."/>
            <person name="Oksanen H.M."/>
            <person name="Krupovic M."/>
        </authorList>
    </citation>
    <scope>NUCLEOTIDE SEQUENCE</scope>
    <source>
        <strain evidence="1">HRTV-25/14</strain>
    </source>
</reference>
<keyword evidence="2" id="KW-1185">Reference proteome</keyword>
<proteinExistence type="predicted"/>
<organism evidence="1 2">
    <name type="scientific">Halorubrum tailed virus 25</name>
    <dbReference type="NCBI Taxonomy" id="2878006"/>
    <lineage>
        <taxon>Viruses</taxon>
        <taxon>Duplodnaviria</taxon>
        <taxon>Heunggongvirae</taxon>
        <taxon>Uroviricota</taxon>
        <taxon>Caudoviricetes</taxon>
        <taxon>Thumleimavirales</taxon>
        <taxon>Hafunaviridae</taxon>
        <taxon>Laminvirus</taxon>
        <taxon>Laminvirus thailandense</taxon>
        <taxon>Laminvirus HRTV25</taxon>
    </lineage>
</organism>
<dbReference type="Proteomes" id="UP000827232">
    <property type="component" value="Segment"/>
</dbReference>
<name>A0AAE8XZL3_9CAUD</name>
<gene>
    <name evidence="1" type="ORF">HRTV-25_gp15</name>
</gene>
<evidence type="ECO:0000313" key="2">
    <source>
        <dbReference type="Proteomes" id="UP000827232"/>
    </source>
</evidence>
<accession>A0AAE8XZL3</accession>
<protein>
    <submittedName>
        <fullName evidence="1">Lambda gpD-like head decoration protein</fullName>
    </submittedName>
</protein>
<dbReference type="EMBL" id="MZ334521">
    <property type="protein sequence ID" value="UBF22596.1"/>
    <property type="molecule type" value="Genomic_DNA"/>
</dbReference>
<sequence>MAHIRIATGAEQPINRDAAVSQLAGEEGDLVGMDANGDWVAADADSGVAQKASGVLAAPVTDPADFPNEELRIIVESERELVGENRIAVVKYGVILENADEDWGFTPGEPVYLAPGGGFTQTKPSAVGDLVQIVGEATDDGEALFLDVETGYSVVA</sequence>